<dbReference type="CDD" id="cd03675">
    <property type="entry name" value="NUDIX_Hydrolase"/>
    <property type="match status" value="1"/>
</dbReference>
<dbReference type="PROSITE" id="PS51462">
    <property type="entry name" value="NUDIX"/>
    <property type="match status" value="1"/>
</dbReference>
<dbReference type="Proteomes" id="UP000257039">
    <property type="component" value="Unassembled WGS sequence"/>
</dbReference>
<dbReference type="Pfam" id="PF00293">
    <property type="entry name" value="NUDIX"/>
    <property type="match status" value="1"/>
</dbReference>
<dbReference type="InterPro" id="IPR033713">
    <property type="entry name" value="NudJ"/>
</dbReference>
<dbReference type="PANTHER" id="PTHR43222">
    <property type="entry name" value="NUDIX HYDROLASE 23"/>
    <property type="match status" value="1"/>
</dbReference>
<dbReference type="InterPro" id="IPR015797">
    <property type="entry name" value="NUDIX_hydrolase-like_dom_sf"/>
</dbReference>
<organism evidence="8 9">
    <name type="scientific">Zooshikella ganghwensis</name>
    <dbReference type="NCBI Taxonomy" id="202772"/>
    <lineage>
        <taxon>Bacteria</taxon>
        <taxon>Pseudomonadati</taxon>
        <taxon>Pseudomonadota</taxon>
        <taxon>Gammaproteobacteria</taxon>
        <taxon>Oceanospirillales</taxon>
        <taxon>Zooshikellaceae</taxon>
        <taxon>Zooshikella</taxon>
    </lineage>
</organism>
<comment type="similarity">
    <text evidence="2 6">Belongs to the Nudix hydrolase family. NudJ subfamily.</text>
</comment>
<dbReference type="GO" id="GO:0017110">
    <property type="term" value="F:nucleoside diphosphate phosphatase activity"/>
    <property type="evidence" value="ECO:0007669"/>
    <property type="project" value="InterPro"/>
</dbReference>
<keyword evidence="5 6" id="KW-0378">Hydrolase</keyword>
<evidence type="ECO:0000256" key="2">
    <source>
        <dbReference type="ARBA" id="ARBA00007608"/>
    </source>
</evidence>
<dbReference type="InterPro" id="IPR000086">
    <property type="entry name" value="NUDIX_hydrolase_dom"/>
</dbReference>
<comment type="subunit">
    <text evidence="3 6">Monomer.</text>
</comment>
<evidence type="ECO:0000256" key="3">
    <source>
        <dbReference type="ARBA" id="ARBA00011245"/>
    </source>
</evidence>
<comment type="caution">
    <text evidence="8">The sequence shown here is derived from an EMBL/GenBank/DDBJ whole genome shotgun (WGS) entry which is preliminary data.</text>
</comment>
<reference evidence="8 9" key="1">
    <citation type="submission" date="2017-04" db="EMBL/GenBank/DDBJ databases">
        <title>Draft genome sequence of Zooshikella ganghwensis VG4 isolated from Red Sea sediments.</title>
        <authorList>
            <person name="Rehman Z."/>
            <person name="Alam I."/>
            <person name="Kamau A."/>
            <person name="Bajic V."/>
            <person name="Leiknes T."/>
        </authorList>
    </citation>
    <scope>NUCLEOTIDE SEQUENCE [LARGE SCALE GENOMIC DNA]</scope>
    <source>
        <strain evidence="8 9">VG4</strain>
    </source>
</reference>
<evidence type="ECO:0000256" key="6">
    <source>
        <dbReference type="RuleBase" id="RU364043"/>
    </source>
</evidence>
<dbReference type="GO" id="GO:0004787">
    <property type="term" value="F:thiamine diphosphate phosphatase activity"/>
    <property type="evidence" value="ECO:0007669"/>
    <property type="project" value="InterPro"/>
</dbReference>
<keyword evidence="9" id="KW-1185">Reference proteome</keyword>
<dbReference type="EMBL" id="NDXW01000001">
    <property type="protein sequence ID" value="RDH44194.1"/>
    <property type="molecule type" value="Genomic_DNA"/>
</dbReference>
<dbReference type="AlphaFoldDB" id="A0A4P9VP86"/>
<name>A0A4P9VP86_9GAMM</name>
<protein>
    <recommendedName>
        <fullName evidence="4 6">Phosphatase NudJ</fullName>
        <ecNumber evidence="6">3.6.1.-</ecNumber>
    </recommendedName>
</protein>
<dbReference type="InterPro" id="IPR020084">
    <property type="entry name" value="NUDIX_hydrolase_CS"/>
</dbReference>
<proteinExistence type="inferred from homology"/>
<evidence type="ECO:0000259" key="7">
    <source>
        <dbReference type="PROSITE" id="PS51462"/>
    </source>
</evidence>
<dbReference type="SUPFAM" id="SSF55811">
    <property type="entry name" value="Nudix"/>
    <property type="match status" value="1"/>
</dbReference>
<accession>A0A4P9VP86</accession>
<dbReference type="PANTHER" id="PTHR43222:SF11">
    <property type="entry name" value="PHOSPHATASE NUDJ"/>
    <property type="match status" value="1"/>
</dbReference>
<evidence type="ECO:0000313" key="8">
    <source>
        <dbReference type="EMBL" id="RDH44194.1"/>
    </source>
</evidence>
<evidence type="ECO:0000256" key="5">
    <source>
        <dbReference type="ARBA" id="ARBA00022801"/>
    </source>
</evidence>
<dbReference type="RefSeq" id="WP_038289776.1">
    <property type="nucleotide sequence ID" value="NZ_JAEVHG010000003.1"/>
</dbReference>
<feature type="domain" description="Nudix hydrolase" evidence="7">
    <location>
        <begin position="7"/>
        <end position="137"/>
    </location>
</feature>
<dbReference type="GO" id="GO:0017111">
    <property type="term" value="F:ribonucleoside triphosphate phosphatase activity"/>
    <property type="evidence" value="ECO:0007669"/>
    <property type="project" value="InterPro"/>
</dbReference>
<sequence>MTDNFQPWCPRVAVASIVESENRFLLVEETIFGELVINQPAGHLEYGESLVAAAQRETLEETGWEINVTGLVGIYRFNPPQSPGITYHRFCFVGEAVNHIGHQRLDDEIEQVLWLTHADIIQRKSSLRSPLVLRCIEDYQKGYRYPLELIVEPA</sequence>
<comment type="cofactor">
    <cofactor evidence="1 6">
        <name>Mg(2+)</name>
        <dbReference type="ChEBI" id="CHEBI:18420"/>
    </cofactor>
</comment>
<gene>
    <name evidence="6" type="primary">nudJ</name>
    <name evidence="8" type="ORF">B9G39_12450</name>
</gene>
<dbReference type="EC" id="3.6.1.-" evidence="6"/>
<dbReference type="Gene3D" id="3.90.79.10">
    <property type="entry name" value="Nucleoside Triphosphate Pyrophosphohydrolase"/>
    <property type="match status" value="1"/>
</dbReference>
<keyword evidence="6" id="KW-0460">Magnesium</keyword>
<evidence type="ECO:0000313" key="9">
    <source>
        <dbReference type="Proteomes" id="UP000257039"/>
    </source>
</evidence>
<evidence type="ECO:0000256" key="4">
    <source>
        <dbReference type="ARBA" id="ARBA00015552"/>
    </source>
</evidence>
<dbReference type="PROSITE" id="PS00893">
    <property type="entry name" value="NUDIX_BOX"/>
    <property type="match status" value="1"/>
</dbReference>
<evidence type="ECO:0000256" key="1">
    <source>
        <dbReference type="ARBA" id="ARBA00001946"/>
    </source>
</evidence>